<dbReference type="Pfam" id="PF04306">
    <property type="entry name" value="DUF456"/>
    <property type="match status" value="1"/>
</dbReference>
<feature type="transmembrane region" description="Helical" evidence="1">
    <location>
        <begin position="134"/>
        <end position="162"/>
    </location>
</feature>
<sequence>MEIYLVWTLTIVLTVIGLAGVVLPLLPGTTLILIAMVAHKLLLPGDVSWVIIGWIAGVWLLSVIVDFAGVLLGTRLFGGGKWGMIGAGGGAMIGMFFSLPMLILGTVIGAVAAEKLIAEKSNRASLLAGAGAAVGFLISTIGRLICAVVMIAIFLLGVWHAYEATSHTPTF</sequence>
<dbReference type="PANTHER" id="PTHR39165">
    <property type="entry name" value="IG HYPOTHETICAL 17883"/>
    <property type="match status" value="1"/>
</dbReference>
<dbReference type="OrthoDB" id="194937at2"/>
<gene>
    <name evidence="2" type="ORF">FPL22_09075</name>
</gene>
<evidence type="ECO:0000313" key="2">
    <source>
        <dbReference type="EMBL" id="TSJ79756.1"/>
    </source>
</evidence>
<protein>
    <submittedName>
        <fullName evidence="2">DUF456 domain-containing protein</fullName>
    </submittedName>
</protein>
<name>A0A556QSZ1_9BACT</name>
<feature type="transmembrane region" description="Helical" evidence="1">
    <location>
        <begin position="92"/>
        <end position="113"/>
    </location>
</feature>
<keyword evidence="1" id="KW-0812">Transmembrane</keyword>
<reference evidence="2 3" key="1">
    <citation type="submission" date="2019-07" db="EMBL/GenBank/DDBJ databases">
        <title>Description of 53C-WASEF.</title>
        <authorList>
            <person name="Pitt A."/>
            <person name="Hahn M.W."/>
        </authorList>
    </citation>
    <scope>NUCLEOTIDE SEQUENCE [LARGE SCALE GENOMIC DNA]</scope>
    <source>
        <strain evidence="2 3">53C-WASEF</strain>
    </source>
</reference>
<dbReference type="Proteomes" id="UP000315648">
    <property type="component" value="Unassembled WGS sequence"/>
</dbReference>
<accession>A0A556QSZ1</accession>
<dbReference type="AlphaFoldDB" id="A0A556QSZ1"/>
<feature type="transmembrane region" description="Helical" evidence="1">
    <location>
        <begin position="6"/>
        <end position="37"/>
    </location>
</feature>
<keyword evidence="1" id="KW-1133">Transmembrane helix</keyword>
<comment type="caution">
    <text evidence="2">The sequence shown here is derived from an EMBL/GenBank/DDBJ whole genome shotgun (WGS) entry which is preliminary data.</text>
</comment>
<organism evidence="2 3">
    <name type="scientific">Rariglobus hedericola</name>
    <dbReference type="NCBI Taxonomy" id="2597822"/>
    <lineage>
        <taxon>Bacteria</taxon>
        <taxon>Pseudomonadati</taxon>
        <taxon>Verrucomicrobiota</taxon>
        <taxon>Opitutia</taxon>
        <taxon>Opitutales</taxon>
        <taxon>Opitutaceae</taxon>
        <taxon>Rariglobus</taxon>
    </lineage>
</organism>
<feature type="transmembrane region" description="Helical" evidence="1">
    <location>
        <begin position="49"/>
        <end position="72"/>
    </location>
</feature>
<proteinExistence type="predicted"/>
<dbReference type="InterPro" id="IPR007403">
    <property type="entry name" value="DUF456"/>
</dbReference>
<dbReference type="EMBL" id="VMBG01000001">
    <property type="protein sequence ID" value="TSJ79756.1"/>
    <property type="molecule type" value="Genomic_DNA"/>
</dbReference>
<dbReference type="PANTHER" id="PTHR39165:SF1">
    <property type="entry name" value="DUF456 DOMAIN-CONTAINING PROTEIN"/>
    <property type="match status" value="1"/>
</dbReference>
<keyword evidence="3" id="KW-1185">Reference proteome</keyword>
<keyword evidence="1" id="KW-0472">Membrane</keyword>
<evidence type="ECO:0000256" key="1">
    <source>
        <dbReference type="SAM" id="Phobius"/>
    </source>
</evidence>
<evidence type="ECO:0000313" key="3">
    <source>
        <dbReference type="Proteomes" id="UP000315648"/>
    </source>
</evidence>